<dbReference type="Pfam" id="PF06963">
    <property type="entry name" value="FPN1"/>
    <property type="match status" value="1"/>
</dbReference>
<keyword evidence="10" id="KW-1185">Reference proteome</keyword>
<reference evidence="9" key="1">
    <citation type="journal article" date="2023" name="Mol. Phylogenet. Evol.">
        <title>Genome-scale phylogeny and comparative genomics of the fungal order Sordariales.</title>
        <authorList>
            <person name="Hensen N."/>
            <person name="Bonometti L."/>
            <person name="Westerberg I."/>
            <person name="Brannstrom I.O."/>
            <person name="Guillou S."/>
            <person name="Cros-Aarteil S."/>
            <person name="Calhoun S."/>
            <person name="Haridas S."/>
            <person name="Kuo A."/>
            <person name="Mondo S."/>
            <person name="Pangilinan J."/>
            <person name="Riley R."/>
            <person name="LaButti K."/>
            <person name="Andreopoulos B."/>
            <person name="Lipzen A."/>
            <person name="Chen C."/>
            <person name="Yan M."/>
            <person name="Daum C."/>
            <person name="Ng V."/>
            <person name="Clum A."/>
            <person name="Steindorff A."/>
            <person name="Ohm R.A."/>
            <person name="Martin F."/>
            <person name="Silar P."/>
            <person name="Natvig D.O."/>
            <person name="Lalanne C."/>
            <person name="Gautier V."/>
            <person name="Ament-Velasquez S.L."/>
            <person name="Kruys A."/>
            <person name="Hutchinson M.I."/>
            <person name="Powell A.J."/>
            <person name="Barry K."/>
            <person name="Miller A.N."/>
            <person name="Grigoriev I.V."/>
            <person name="Debuchy R."/>
            <person name="Gladieux P."/>
            <person name="Hiltunen Thoren M."/>
            <person name="Johannesson H."/>
        </authorList>
    </citation>
    <scope>NUCLEOTIDE SEQUENCE</scope>
    <source>
        <strain evidence="9">CBS 118394</strain>
    </source>
</reference>
<protein>
    <recommendedName>
        <fullName evidence="7">Solute carrier family 40 member</fullName>
    </recommendedName>
</protein>
<dbReference type="GO" id="GO:0016020">
    <property type="term" value="C:membrane"/>
    <property type="evidence" value="ECO:0007669"/>
    <property type="project" value="UniProtKB-SubCell"/>
</dbReference>
<keyword evidence="3 7" id="KW-0813">Transport</keyword>
<comment type="caution">
    <text evidence="7">Lacks conserved residue(s) required for the propagation of feature annotation.</text>
</comment>
<evidence type="ECO:0000256" key="3">
    <source>
        <dbReference type="ARBA" id="ARBA00022448"/>
    </source>
</evidence>
<comment type="caution">
    <text evidence="9">The sequence shown here is derived from an EMBL/GenBank/DDBJ whole genome shotgun (WGS) entry which is preliminary data.</text>
</comment>
<evidence type="ECO:0000313" key="10">
    <source>
        <dbReference type="Proteomes" id="UP001283341"/>
    </source>
</evidence>
<evidence type="ECO:0000256" key="5">
    <source>
        <dbReference type="ARBA" id="ARBA00022989"/>
    </source>
</evidence>
<dbReference type="PANTHER" id="PTHR11660">
    <property type="entry name" value="SOLUTE CARRIER FAMILY 40 MEMBER"/>
    <property type="match status" value="1"/>
</dbReference>
<organism evidence="9 10">
    <name type="scientific">Apodospora peruviana</name>
    <dbReference type="NCBI Taxonomy" id="516989"/>
    <lineage>
        <taxon>Eukaryota</taxon>
        <taxon>Fungi</taxon>
        <taxon>Dikarya</taxon>
        <taxon>Ascomycota</taxon>
        <taxon>Pezizomycotina</taxon>
        <taxon>Sordariomycetes</taxon>
        <taxon>Sordariomycetidae</taxon>
        <taxon>Sordariales</taxon>
        <taxon>Lasiosphaeriaceae</taxon>
        <taxon>Apodospora</taxon>
    </lineage>
</organism>
<keyword evidence="5 7" id="KW-1133">Transmembrane helix</keyword>
<dbReference type="GO" id="GO:0005381">
    <property type="term" value="F:iron ion transmembrane transporter activity"/>
    <property type="evidence" value="ECO:0007669"/>
    <property type="project" value="UniProtKB-UniRule"/>
</dbReference>
<comment type="subcellular location">
    <subcellularLocation>
        <location evidence="1 7">Membrane</location>
        <topology evidence="1 7">Multi-pass membrane protein</topology>
    </subcellularLocation>
</comment>
<keyword evidence="4 7" id="KW-0812">Transmembrane</keyword>
<dbReference type="AlphaFoldDB" id="A0AAE0M035"/>
<comment type="similarity">
    <text evidence="2 7">Belongs to the ferroportin (FP) (TC 2.A.100) family. SLC40A subfamily.</text>
</comment>
<dbReference type="SUPFAM" id="SSF103473">
    <property type="entry name" value="MFS general substrate transporter"/>
    <property type="match status" value="1"/>
</dbReference>
<evidence type="ECO:0000256" key="4">
    <source>
        <dbReference type="ARBA" id="ARBA00022692"/>
    </source>
</evidence>
<name>A0AAE0M035_9PEZI</name>
<feature type="transmembrane region" description="Helical" evidence="7">
    <location>
        <begin position="474"/>
        <end position="495"/>
    </location>
</feature>
<dbReference type="PANTHER" id="PTHR11660:SF57">
    <property type="entry name" value="SOLUTE CARRIER FAMILY 40 MEMBER"/>
    <property type="match status" value="1"/>
</dbReference>
<dbReference type="InterPro" id="IPR036259">
    <property type="entry name" value="MFS_trans_sf"/>
</dbReference>
<dbReference type="CDD" id="cd17480">
    <property type="entry name" value="MFS_SLC40A1_like"/>
    <property type="match status" value="1"/>
</dbReference>
<evidence type="ECO:0000256" key="6">
    <source>
        <dbReference type="ARBA" id="ARBA00023136"/>
    </source>
</evidence>
<evidence type="ECO:0000256" key="1">
    <source>
        <dbReference type="ARBA" id="ARBA00004141"/>
    </source>
</evidence>
<feature type="region of interest" description="Disordered" evidence="8">
    <location>
        <begin position="1"/>
        <end position="40"/>
    </location>
</feature>
<keyword evidence="7" id="KW-0406">Ion transport</keyword>
<dbReference type="InterPro" id="IPR009716">
    <property type="entry name" value="Ferroportin-1"/>
</dbReference>
<evidence type="ECO:0000256" key="8">
    <source>
        <dbReference type="SAM" id="MobiDB-lite"/>
    </source>
</evidence>
<feature type="compositionally biased region" description="Basic and acidic residues" evidence="8">
    <location>
        <begin position="29"/>
        <end position="39"/>
    </location>
</feature>
<feature type="transmembrane region" description="Helical" evidence="7">
    <location>
        <begin position="309"/>
        <end position="335"/>
    </location>
</feature>
<proteinExistence type="inferred from homology"/>
<keyword evidence="6 7" id="KW-0472">Membrane</keyword>
<gene>
    <name evidence="9" type="ORF">B0H66DRAFT_568149</name>
</gene>
<reference evidence="9" key="2">
    <citation type="submission" date="2023-06" db="EMBL/GenBank/DDBJ databases">
        <authorList>
            <consortium name="Lawrence Berkeley National Laboratory"/>
            <person name="Haridas S."/>
            <person name="Hensen N."/>
            <person name="Bonometti L."/>
            <person name="Westerberg I."/>
            <person name="Brannstrom I.O."/>
            <person name="Guillou S."/>
            <person name="Cros-Aarteil S."/>
            <person name="Calhoun S."/>
            <person name="Kuo A."/>
            <person name="Mondo S."/>
            <person name="Pangilinan J."/>
            <person name="Riley R."/>
            <person name="Labutti K."/>
            <person name="Andreopoulos B."/>
            <person name="Lipzen A."/>
            <person name="Chen C."/>
            <person name="Yanf M."/>
            <person name="Daum C."/>
            <person name="Ng V."/>
            <person name="Clum A."/>
            <person name="Steindorff A."/>
            <person name="Ohm R."/>
            <person name="Martin F."/>
            <person name="Silar P."/>
            <person name="Natvig D."/>
            <person name="Lalanne C."/>
            <person name="Gautier V."/>
            <person name="Ament-Velasquez S.L."/>
            <person name="Kruys A."/>
            <person name="Hutchinson M.I."/>
            <person name="Powell A.J."/>
            <person name="Barry K."/>
            <person name="Miller A.N."/>
            <person name="Grigoriev I.V."/>
            <person name="Debuchy R."/>
            <person name="Gladieux P."/>
            <person name="Thoren M.H."/>
            <person name="Johannesson H."/>
        </authorList>
    </citation>
    <scope>NUCLEOTIDE SEQUENCE</scope>
    <source>
        <strain evidence="9">CBS 118394</strain>
    </source>
</reference>
<accession>A0AAE0M035</accession>
<evidence type="ECO:0000256" key="7">
    <source>
        <dbReference type="RuleBase" id="RU365065"/>
    </source>
</evidence>
<comment type="function">
    <text evidence="7">May be involved in iron transport and iron homeostasis.</text>
</comment>
<feature type="transmembrane region" description="Helical" evidence="7">
    <location>
        <begin position="71"/>
        <end position="94"/>
    </location>
</feature>
<dbReference type="EMBL" id="JAUEDM010000007">
    <property type="protein sequence ID" value="KAK3314281.1"/>
    <property type="molecule type" value="Genomic_DNA"/>
</dbReference>
<evidence type="ECO:0000256" key="2">
    <source>
        <dbReference type="ARBA" id="ARBA00006279"/>
    </source>
</evidence>
<feature type="region of interest" description="Disordered" evidence="8">
    <location>
        <begin position="260"/>
        <end position="283"/>
    </location>
</feature>
<dbReference type="Proteomes" id="UP001283341">
    <property type="component" value="Unassembled WGS sequence"/>
</dbReference>
<feature type="transmembrane region" description="Helical" evidence="7">
    <location>
        <begin position="209"/>
        <end position="229"/>
    </location>
</feature>
<sequence length="524" mass="57650">MATFSGIGTASSPIEMQPTSTSPMNSNTGDEHQNREPADRLTAPATVPKNLALLLYTSHFLSTWNSRLFEFASVLFLAMIFPNTLLPMSVYALVRSGAAILFSQPVGSWIDHGDRLTVVRVSIVGQRVAVALSCGLFWALEERKSDMTESVQKALFALTVVLACVEKLSSVMNLVSVERDWVVVITEGNENARRDLNARMRRIDLLCKLLGPLAISTIAMVSTVVAILATLGMNLAAVALEYIFIAKVYAMVPRLKRNESGPAETATSEGAEDPAEPPSHSRRLRNGLTVTASHFLPVSSLPFYLKHPAFLPSFSLALLYLTVLSFSGQMITYLISVGYSSLYVGIARTVSTVCELSATWIAPRLMRRIGEVRGGIWSLTWQMGWLAAAVAWFFSDVGHNWSRHNLISATGLAVGVALSRVGLWGFDLCAQSIVQDEVEMGYRGTFSAVETLFQNLFELISYATTIVFSRPDQFQWPVIISIAAVYVSGGLYSVFVRKRRGHLFHTPKSRCFCVKLEEASRQEV</sequence>
<feature type="compositionally biased region" description="Polar residues" evidence="8">
    <location>
        <begin position="1"/>
        <end position="28"/>
    </location>
</feature>
<feature type="transmembrane region" description="Helical" evidence="7">
    <location>
        <begin position="374"/>
        <end position="394"/>
    </location>
</feature>
<evidence type="ECO:0000313" key="9">
    <source>
        <dbReference type="EMBL" id="KAK3314281.1"/>
    </source>
</evidence>